<organism evidence="20 21">
    <name type="scientific">Hemibagrus guttatus</name>
    <dbReference type="NCBI Taxonomy" id="175788"/>
    <lineage>
        <taxon>Eukaryota</taxon>
        <taxon>Metazoa</taxon>
        <taxon>Chordata</taxon>
        <taxon>Craniata</taxon>
        <taxon>Vertebrata</taxon>
        <taxon>Euteleostomi</taxon>
        <taxon>Actinopterygii</taxon>
        <taxon>Neopterygii</taxon>
        <taxon>Teleostei</taxon>
        <taxon>Ostariophysi</taxon>
        <taxon>Siluriformes</taxon>
        <taxon>Bagridae</taxon>
        <taxon>Hemibagrus</taxon>
    </lineage>
</organism>
<dbReference type="EMBL" id="JAUCMX010000007">
    <property type="protein sequence ID" value="KAK3540251.1"/>
    <property type="molecule type" value="Genomic_DNA"/>
</dbReference>
<dbReference type="InterPro" id="IPR009056">
    <property type="entry name" value="Cyt_c-like_dom"/>
</dbReference>
<dbReference type="InterPro" id="IPR021157">
    <property type="entry name" value="Cyt_c1_TM_anchor_C"/>
</dbReference>
<sequence>MRLRHEAILKSWCVMRMRIARAIQQVDVGTEMAALRLCVWRSTGRALLHSKHSAQFSRANISFASLSNGKKAAISTLGVLTAGGAGLALILHQSVKASDLELHAPSYPWSHGGMLSALDHASIRRGYQVYKQVCSACHSMEYLAFRNLVDVSHTEDEAKALAEEIEVVDGPDESGEMFTRPGKLSDYFPKPYASPEAARAANNGALPPDLSYIVNARHGGEDYIFSLLTGYCDPPAGVSLREGLYYNPYFPGQAIGMAPPIYNEILEYDDGTPATMSQVAKDVCTFLRWAAEPEHDQRKKMGLKLLMGSAILVPLVYYLKRHRCLTMDKSDLVQKAKLAEQAERYDDMATAMKSVTESGDELSNEERNLLSVAYKNVVGARRSSWRVISSIEQKTESNEKKQQMVREYREKIERELQEICNDVLGKGLVSYLNNLMYVNACNLAYALFRVSWKSISFPIPSQAESKVFYLKMKGDYYRYLSEVASGESKSSTVDNSQKAYQDAFEISKKDMQPTHPIRLGLALNFSVFYYEILNSPEKACNLAKTAFDEAIAELDTLNEDSYKDSTLIMQLLRDNLTLWTSENQGDEADAGEGEN</sequence>
<keyword evidence="9 16" id="KW-0479">Metal-binding</keyword>
<dbReference type="InterPro" id="IPR023409">
    <property type="entry name" value="14-3-3_CS"/>
</dbReference>
<evidence type="ECO:0000256" key="14">
    <source>
        <dbReference type="ARBA" id="ARBA00023128"/>
    </source>
</evidence>
<evidence type="ECO:0000256" key="4">
    <source>
        <dbReference type="ARBA" id="ARBA00011625"/>
    </source>
</evidence>
<keyword evidence="13 16" id="KW-0408">Iron</keyword>
<evidence type="ECO:0000256" key="16">
    <source>
        <dbReference type="PIRSR" id="PIRSR602326-1"/>
    </source>
</evidence>
<reference evidence="20" key="1">
    <citation type="submission" date="2023-06" db="EMBL/GenBank/DDBJ databases">
        <title>Male Hemibagrus guttatus genome.</title>
        <authorList>
            <person name="Bian C."/>
        </authorList>
    </citation>
    <scope>NUCLEOTIDE SEQUENCE</scope>
    <source>
        <strain evidence="20">Male_cb2023</strain>
        <tissue evidence="20">Muscle</tissue>
    </source>
</reference>
<proteinExistence type="inferred from homology"/>
<dbReference type="Pfam" id="PF00244">
    <property type="entry name" value="14-3-3"/>
    <property type="match status" value="1"/>
</dbReference>
<comment type="similarity">
    <text evidence="2 17">Belongs to the 14-3-3 family.</text>
</comment>
<dbReference type="SUPFAM" id="SSF48445">
    <property type="entry name" value="14-3-3 protein"/>
    <property type="match status" value="1"/>
</dbReference>
<feature type="binding site" description="covalent" evidence="16">
    <location>
        <position position="137"/>
    </location>
    <ligand>
        <name>heme c</name>
        <dbReference type="ChEBI" id="CHEBI:61717"/>
    </ligand>
</feature>
<keyword evidence="12" id="KW-1133">Transmembrane helix</keyword>
<comment type="subcellular location">
    <subcellularLocation>
        <location evidence="1">Mitochondrion inner membrane</location>
    </subcellularLocation>
</comment>
<dbReference type="GO" id="GO:0020037">
    <property type="term" value="F:heme binding"/>
    <property type="evidence" value="ECO:0007669"/>
    <property type="project" value="InterPro"/>
</dbReference>
<feature type="binding site" description="covalent" evidence="16">
    <location>
        <position position="134"/>
    </location>
    <ligand>
        <name>heme c</name>
        <dbReference type="ChEBI" id="CHEBI:61717"/>
    </ligand>
</feature>
<keyword evidence="7" id="KW-0679">Respiratory chain</keyword>
<evidence type="ECO:0000256" key="6">
    <source>
        <dbReference type="ARBA" id="ARBA00022617"/>
    </source>
</evidence>
<evidence type="ECO:0000313" key="20">
    <source>
        <dbReference type="EMBL" id="KAK3540251.1"/>
    </source>
</evidence>
<dbReference type="SMART" id="SM00101">
    <property type="entry name" value="14_3_3"/>
    <property type="match status" value="1"/>
</dbReference>
<evidence type="ECO:0000256" key="13">
    <source>
        <dbReference type="ARBA" id="ARBA00023004"/>
    </source>
</evidence>
<feature type="binding site" description="covalent" evidence="16">
    <location>
        <position position="257"/>
    </location>
    <ligand>
        <name>heme c</name>
        <dbReference type="ChEBI" id="CHEBI:61717"/>
    </ligand>
</feature>
<dbReference type="PANTHER" id="PTHR10266:SF3">
    <property type="entry name" value="CYTOCHROME C1, HEME PROTEIN, MITOCHONDRIAL"/>
    <property type="match status" value="1"/>
</dbReference>
<dbReference type="Pfam" id="PF02167">
    <property type="entry name" value="Cytochrom_C1"/>
    <property type="match status" value="1"/>
</dbReference>
<dbReference type="GO" id="GO:0005743">
    <property type="term" value="C:mitochondrial inner membrane"/>
    <property type="evidence" value="ECO:0007669"/>
    <property type="project" value="UniProtKB-SubCell"/>
</dbReference>
<comment type="caution">
    <text evidence="20">The sequence shown here is derived from an EMBL/GenBank/DDBJ whole genome shotgun (WGS) entry which is preliminary data.</text>
</comment>
<dbReference type="InterPro" id="IPR036815">
    <property type="entry name" value="14-3-3_dom_sf"/>
</dbReference>
<evidence type="ECO:0000256" key="1">
    <source>
        <dbReference type="ARBA" id="ARBA00004273"/>
    </source>
</evidence>
<keyword evidence="18" id="KW-0175">Coiled coil</keyword>
<dbReference type="PROSITE" id="PS51007">
    <property type="entry name" value="CYTC"/>
    <property type="match status" value="1"/>
</dbReference>
<dbReference type="GO" id="GO:0009055">
    <property type="term" value="F:electron transfer activity"/>
    <property type="evidence" value="ECO:0007669"/>
    <property type="project" value="InterPro"/>
</dbReference>
<protein>
    <recommendedName>
        <fullName evidence="19">Cytochrome c domain-containing protein</fullName>
    </recommendedName>
</protein>
<dbReference type="InterPro" id="IPR002326">
    <property type="entry name" value="Cyt_c1"/>
</dbReference>
<evidence type="ECO:0000256" key="12">
    <source>
        <dbReference type="ARBA" id="ARBA00022989"/>
    </source>
</evidence>
<dbReference type="PROSITE" id="PS00796">
    <property type="entry name" value="1433_1"/>
    <property type="match status" value="1"/>
</dbReference>
<keyword evidence="14" id="KW-0496">Mitochondrion</keyword>
<evidence type="ECO:0000256" key="3">
    <source>
        <dbReference type="ARBA" id="ARBA00006488"/>
    </source>
</evidence>
<evidence type="ECO:0000256" key="18">
    <source>
        <dbReference type="SAM" id="Coils"/>
    </source>
</evidence>
<keyword evidence="21" id="KW-1185">Reference proteome</keyword>
<keyword evidence="11" id="KW-0249">Electron transport</keyword>
<comment type="similarity">
    <text evidence="3">Belongs to the cytochrome c family.</text>
</comment>
<keyword evidence="15" id="KW-0472">Membrane</keyword>
<evidence type="ECO:0000313" key="21">
    <source>
        <dbReference type="Proteomes" id="UP001274896"/>
    </source>
</evidence>
<evidence type="ECO:0000256" key="7">
    <source>
        <dbReference type="ARBA" id="ARBA00022660"/>
    </source>
</evidence>
<comment type="subunit">
    <text evidence="4">Homodimer, and heterodimer with other family members.</text>
</comment>
<dbReference type="GO" id="GO:0046872">
    <property type="term" value="F:metal ion binding"/>
    <property type="evidence" value="ECO:0007669"/>
    <property type="project" value="UniProtKB-KW"/>
</dbReference>
<keyword evidence="8" id="KW-0812">Transmembrane</keyword>
<dbReference type="GO" id="GO:0006122">
    <property type="term" value="P:mitochondrial electron transport, ubiquinol to cytochrome c"/>
    <property type="evidence" value="ECO:0007669"/>
    <property type="project" value="TreeGrafter"/>
</dbReference>
<dbReference type="Gene3D" id="1.20.5.100">
    <property type="entry name" value="Cytochrome c1, transmembrane anchor, C-terminal"/>
    <property type="match status" value="1"/>
</dbReference>
<evidence type="ECO:0000256" key="5">
    <source>
        <dbReference type="ARBA" id="ARBA00022448"/>
    </source>
</evidence>
<evidence type="ECO:0000256" key="2">
    <source>
        <dbReference type="ARBA" id="ARBA00006141"/>
    </source>
</evidence>
<evidence type="ECO:0000259" key="19">
    <source>
        <dbReference type="PROSITE" id="PS51007"/>
    </source>
</evidence>
<dbReference type="SUPFAM" id="SSF81496">
    <property type="entry name" value="Cytochrome c1 subunit of cytochrome bc1 complex (Ubiquinol-cytochrome c reductase), transmembrane anchor"/>
    <property type="match status" value="1"/>
</dbReference>
<dbReference type="SUPFAM" id="SSF46626">
    <property type="entry name" value="Cytochrome c"/>
    <property type="match status" value="1"/>
</dbReference>
<feature type="coiled-coil region" evidence="18">
    <location>
        <begin position="391"/>
        <end position="418"/>
    </location>
</feature>
<feature type="binding site" description="covalent" evidence="16">
    <location>
        <position position="138"/>
    </location>
    <ligand>
        <name>heme c</name>
        <dbReference type="ChEBI" id="CHEBI:61717"/>
    </ligand>
</feature>
<evidence type="ECO:0000256" key="17">
    <source>
        <dbReference type="RuleBase" id="RU003466"/>
    </source>
</evidence>
<dbReference type="AlphaFoldDB" id="A0AAE0R2S8"/>
<evidence type="ECO:0000256" key="9">
    <source>
        <dbReference type="ARBA" id="ARBA00022723"/>
    </source>
</evidence>
<dbReference type="PROSITE" id="PS00797">
    <property type="entry name" value="1433_2"/>
    <property type="match status" value="1"/>
</dbReference>
<dbReference type="Gene3D" id="1.20.190.20">
    <property type="entry name" value="14-3-3 domain"/>
    <property type="match status" value="1"/>
</dbReference>
<accession>A0AAE0R2S8</accession>
<dbReference type="PANTHER" id="PTHR10266">
    <property type="entry name" value="CYTOCHROME C1"/>
    <property type="match status" value="1"/>
</dbReference>
<feature type="domain" description="Cytochrome c" evidence="19">
    <location>
        <begin position="121"/>
        <end position="217"/>
    </location>
</feature>
<dbReference type="Proteomes" id="UP001274896">
    <property type="component" value="Unassembled WGS sequence"/>
</dbReference>
<dbReference type="FunFam" id="1.10.760.10:FF:000002">
    <property type="entry name" value="Cytochrome c1, heme protein"/>
    <property type="match status" value="1"/>
</dbReference>
<comment type="cofactor">
    <cofactor evidence="16">
        <name>heme c</name>
        <dbReference type="ChEBI" id="CHEBI:61717"/>
    </cofactor>
    <text evidence="16">Binds 1 heme c group covalently per subunit.</text>
</comment>
<dbReference type="PRINTS" id="PR00603">
    <property type="entry name" value="CYTOCHROMEC1"/>
</dbReference>
<evidence type="ECO:0000256" key="11">
    <source>
        <dbReference type="ARBA" id="ARBA00022982"/>
    </source>
</evidence>
<evidence type="ECO:0000256" key="8">
    <source>
        <dbReference type="ARBA" id="ARBA00022692"/>
    </source>
</evidence>
<dbReference type="Gene3D" id="1.10.760.10">
    <property type="entry name" value="Cytochrome c-like domain"/>
    <property type="match status" value="1"/>
</dbReference>
<dbReference type="FunFam" id="1.20.190.20:FF:000001">
    <property type="entry name" value="14-3-3 gamma 1"/>
    <property type="match status" value="1"/>
</dbReference>
<keyword evidence="6 16" id="KW-0349">Heme</keyword>
<name>A0AAE0R2S8_9TELE</name>
<evidence type="ECO:0000256" key="10">
    <source>
        <dbReference type="ARBA" id="ARBA00022792"/>
    </source>
</evidence>
<keyword evidence="5" id="KW-0813">Transport</keyword>
<keyword evidence="10" id="KW-0999">Mitochondrion inner membrane</keyword>
<dbReference type="InterPro" id="IPR036909">
    <property type="entry name" value="Cyt_c-like_dom_sf"/>
</dbReference>
<evidence type="ECO:0000256" key="15">
    <source>
        <dbReference type="ARBA" id="ARBA00023136"/>
    </source>
</evidence>
<gene>
    <name evidence="20" type="ORF">QTP70_028445</name>
</gene>
<dbReference type="InterPro" id="IPR023410">
    <property type="entry name" value="14-3-3_domain"/>
</dbReference>